<evidence type="ECO:0000313" key="14">
    <source>
        <dbReference type="Proteomes" id="UP000033085"/>
    </source>
</evidence>
<dbReference type="Proteomes" id="UP000033106">
    <property type="component" value="Chromosome"/>
</dbReference>
<dbReference type="KEGG" id="ssol:SULB_0493"/>
<evidence type="ECO:0000313" key="19">
    <source>
        <dbReference type="Proteomes" id="UP000273194"/>
    </source>
</evidence>
<dbReference type="GeneID" id="24780377"/>
<evidence type="ECO:0000313" key="10">
    <source>
        <dbReference type="EMBL" id="AZF83088.1"/>
    </source>
</evidence>
<evidence type="ECO:0000313" key="3">
    <source>
        <dbReference type="EMBL" id="AKA78287.1"/>
    </source>
</evidence>
<evidence type="ECO:0000313" key="20">
    <source>
        <dbReference type="Proteomes" id="UP000273443"/>
    </source>
</evidence>
<evidence type="ECO:0000313" key="16">
    <source>
        <dbReference type="Proteomes" id="UP000076770"/>
    </source>
</evidence>
<dbReference type="Proteomes" id="UP000267993">
    <property type="component" value="Chromosome"/>
</dbReference>
<protein>
    <submittedName>
        <fullName evidence="1">Uncharacterized protein</fullName>
    </submittedName>
</protein>
<dbReference type="EMBL" id="CP033236">
    <property type="protein sequence ID" value="AZF70025.1"/>
    <property type="molecule type" value="Genomic_DNA"/>
</dbReference>
<evidence type="ECO:0000313" key="22">
    <source>
        <dbReference type="Proteomes" id="UP000278715"/>
    </source>
</evidence>
<dbReference type="Proteomes" id="UP000076770">
    <property type="component" value="Chromosome i"/>
</dbReference>
<dbReference type="Proteomes" id="UP000273443">
    <property type="component" value="Chromosome"/>
</dbReference>
<dbReference type="Proteomes" id="UP000275843">
    <property type="component" value="Chromosome"/>
</dbReference>
<dbReference type="EMBL" id="CP033237">
    <property type="protein sequence ID" value="AZF72645.1"/>
    <property type="molecule type" value="Genomic_DNA"/>
</dbReference>
<proteinExistence type="predicted"/>
<dbReference type="OrthoDB" id="36739at2157"/>
<dbReference type="EMBL" id="CP033240">
    <property type="protein sequence ID" value="AZF80482.1"/>
    <property type="molecule type" value="Genomic_DNA"/>
</dbReference>
<gene>
    <name evidence="11" type="ORF">HFC64_08760</name>
    <name evidence="12" type="ORF">SSOP1_2809</name>
    <name evidence="3" type="ORF">SULA_0491</name>
    <name evidence="1" type="ORF">SULB_0493</name>
    <name evidence="2" type="ORF">SULC_0491</name>
    <name evidence="4" type="ORF">SULG_02520</name>
    <name evidence="5" type="ORF">SULH_02520</name>
    <name evidence="6" type="ORF">SULI_02520</name>
    <name evidence="7" type="ORF">SULM_02520</name>
    <name evidence="8" type="ORF">SULN_02520</name>
    <name evidence="9" type="ORF">SULO_02530</name>
    <name evidence="10" type="ORF">SULZ_02495</name>
</gene>
<evidence type="ECO:0000313" key="17">
    <source>
        <dbReference type="Proteomes" id="UP000267993"/>
    </source>
</evidence>
<dbReference type="EMBL" id="CP011057">
    <property type="protein sequence ID" value="AKA78287.1"/>
    <property type="molecule type" value="Genomic_DNA"/>
</dbReference>
<evidence type="ECO:0000313" key="21">
    <source>
        <dbReference type="Proteomes" id="UP000275843"/>
    </source>
</evidence>
<reference evidence="17 18" key="4">
    <citation type="journal article" date="2018" name="Proc. Natl. Acad. Sci. U.S.A.">
        <title>Nonmutational mechanism of inheritance in the Archaeon Sulfolobus solfataricus.</title>
        <authorList>
            <person name="Payne S."/>
            <person name="McCarthy S."/>
            <person name="Johnson T."/>
            <person name="North E."/>
            <person name="Blum P."/>
        </authorList>
    </citation>
    <scope>NUCLEOTIDE SEQUENCE [LARGE SCALE GENOMIC DNA]</scope>
    <source>
        <strain evidence="5 17">SARC-H</strain>
        <strain evidence="6 21">SARC-I</strain>
        <strain evidence="8 22">SARC-N</strain>
        <strain evidence="9 23">SARC-O</strain>
        <strain evidence="10 18">SUL120</strain>
        <strain evidence="4 19">SULG</strain>
        <strain evidence="7 20">SULM</strain>
    </source>
</reference>
<dbReference type="Proteomes" id="UP000033085">
    <property type="component" value="Chromosome"/>
</dbReference>
<name>A0A0E3K531_SACSO</name>
<evidence type="ECO:0000313" key="12">
    <source>
        <dbReference type="EMBL" id="SAI86363.1"/>
    </source>
</evidence>
<dbReference type="EMBL" id="CP050869">
    <property type="protein sequence ID" value="QPG49892.1"/>
    <property type="molecule type" value="Genomic_DNA"/>
</dbReference>
<evidence type="ECO:0000313" key="6">
    <source>
        <dbReference type="EMBL" id="AZF72645.1"/>
    </source>
</evidence>
<evidence type="ECO:0000313" key="2">
    <source>
        <dbReference type="EMBL" id="AKA75594.1"/>
    </source>
</evidence>
<dbReference type="EMBL" id="CP033238">
    <property type="protein sequence ID" value="AZF75267.1"/>
    <property type="molecule type" value="Genomic_DNA"/>
</dbReference>
<dbReference type="GeneID" id="44128414"/>
<evidence type="ECO:0000313" key="7">
    <source>
        <dbReference type="EMBL" id="AZF75267.1"/>
    </source>
</evidence>
<evidence type="ECO:0000313" key="11">
    <source>
        <dbReference type="EMBL" id="QPG49892.1"/>
    </source>
</evidence>
<evidence type="ECO:0000313" key="8">
    <source>
        <dbReference type="EMBL" id="AZF77876.1"/>
    </source>
</evidence>
<dbReference type="EMBL" id="CP033235">
    <property type="protein sequence ID" value="AZF67405.1"/>
    <property type="molecule type" value="Genomic_DNA"/>
</dbReference>
<evidence type="ECO:0000313" key="9">
    <source>
        <dbReference type="EMBL" id="AZF80482.1"/>
    </source>
</evidence>
<dbReference type="KEGG" id="ssoa:SULA_0491"/>
<dbReference type="Proteomes" id="UP000269431">
    <property type="component" value="Chromosome"/>
</dbReference>
<dbReference type="EMBL" id="LT549890">
    <property type="protein sequence ID" value="SAI86363.1"/>
    <property type="molecule type" value="Genomic_DNA"/>
</dbReference>
<evidence type="ECO:0000313" key="5">
    <source>
        <dbReference type="EMBL" id="AZF70025.1"/>
    </source>
</evidence>
<evidence type="ECO:0000313" key="23">
    <source>
        <dbReference type="Proteomes" id="UP000282269"/>
    </source>
</evidence>
<evidence type="ECO:0000313" key="15">
    <source>
        <dbReference type="Proteomes" id="UP000033106"/>
    </source>
</evidence>
<evidence type="ECO:0000313" key="1">
    <source>
        <dbReference type="EMBL" id="AKA72895.1"/>
    </source>
</evidence>
<reference evidence="11 24" key="6">
    <citation type="journal article" date="2020" name="Nat. Commun.">
        <title>The structures of two archaeal type IV pili illuminate evolutionary relationships.</title>
        <authorList>
            <person name="Wang F."/>
            <person name="Baquero D.P."/>
            <person name="Su Z."/>
            <person name="Beltran L.C."/>
            <person name="Prangishvili D."/>
            <person name="Krupovic M."/>
            <person name="Egelman E.H."/>
        </authorList>
    </citation>
    <scope>NUCLEOTIDE SEQUENCE [LARGE SCALE GENOMIC DNA]</scope>
    <source>
        <strain evidence="11 24">POZ149</strain>
    </source>
</reference>
<dbReference type="PATRIC" id="fig|2287.7.peg.508"/>
<reference evidence="1" key="5">
    <citation type="submission" date="2018-10" db="EMBL/GenBank/DDBJ databases">
        <authorList>
            <person name="McCarthy S."/>
            <person name="Gradnigo J."/>
            <person name="Johnson T."/>
            <person name="Payne S."/>
            <person name="Lipzen A."/>
            <person name="Schackwitz W."/>
            <person name="Martin J."/>
            <person name="Moriyama E."/>
            <person name="Blum P."/>
        </authorList>
    </citation>
    <scope>NUCLEOTIDE SEQUENCE</scope>
    <source>
        <strain evidence="1">SARC-B</strain>
        <strain evidence="2">SARC-C</strain>
        <strain evidence="3">SULA</strain>
    </source>
</reference>
<accession>A0A0E3K531</accession>
<dbReference type="EMBL" id="CP011056">
    <property type="protein sequence ID" value="AKA75594.1"/>
    <property type="molecule type" value="Genomic_DNA"/>
</dbReference>
<reference evidence="12" key="3">
    <citation type="submission" date="2016-04" db="EMBL/GenBank/DDBJ databases">
        <authorList>
            <person name="Evans L.H."/>
            <person name="Alamgir A."/>
            <person name="Owens N."/>
            <person name="Weber N.D."/>
            <person name="Virtaneva K."/>
            <person name="Barbian K."/>
            <person name="Babar A."/>
            <person name="Rosenke K."/>
        </authorList>
    </citation>
    <scope>NUCLEOTIDE SEQUENCE</scope>
    <source>
        <strain evidence="12">P1</strain>
    </source>
</reference>
<dbReference type="EMBL" id="CP033241">
    <property type="protein sequence ID" value="AZF83088.1"/>
    <property type="molecule type" value="Genomic_DNA"/>
</dbReference>
<dbReference type="Proteomes" id="UP000033057">
    <property type="component" value="Chromosome"/>
</dbReference>
<dbReference type="KEGG" id="ssof:SULC_0491"/>
<evidence type="ECO:0000313" key="18">
    <source>
        <dbReference type="Proteomes" id="UP000269431"/>
    </source>
</evidence>
<evidence type="ECO:0000313" key="4">
    <source>
        <dbReference type="EMBL" id="AZF67405.1"/>
    </source>
</evidence>
<dbReference type="AlphaFoldDB" id="A0A0E3K531"/>
<dbReference type="Proteomes" id="UP000594632">
    <property type="component" value="Chromosome"/>
</dbReference>
<dbReference type="EMBL" id="CP011055">
    <property type="protein sequence ID" value="AKA72895.1"/>
    <property type="molecule type" value="Genomic_DNA"/>
</dbReference>
<evidence type="ECO:0000313" key="24">
    <source>
        <dbReference type="Proteomes" id="UP000594632"/>
    </source>
</evidence>
<reference evidence="13 14" key="1">
    <citation type="journal article" date="2015" name="Genome Announc.">
        <title>Complete Genome Sequence of Sulfolobus solfataricus Strain 98/2 and Evolved Derivatives.</title>
        <authorList>
            <person name="McCarthy S."/>
            <person name="Gradnigo J."/>
            <person name="Johnson T."/>
            <person name="Payne S."/>
            <person name="Lipzen A."/>
            <person name="Martin J."/>
            <person name="Schackwitz W."/>
            <person name="Moriyama E."/>
            <person name="Blum P."/>
        </authorList>
    </citation>
    <scope>NUCLEOTIDE SEQUENCE [LARGE SCALE GENOMIC DNA]</scope>
    <source>
        <strain evidence="13">98/2 SULC</strain>
        <strain evidence="1">SARC-B</strain>
        <strain evidence="2">SARC-C</strain>
        <strain evidence="3 15">SULA</strain>
        <strain evidence="14">SULB</strain>
    </source>
</reference>
<evidence type="ECO:0000313" key="13">
    <source>
        <dbReference type="Proteomes" id="UP000033057"/>
    </source>
</evidence>
<dbReference type="EMBL" id="CP033239">
    <property type="protein sequence ID" value="AZF77876.1"/>
    <property type="molecule type" value="Genomic_DNA"/>
</dbReference>
<reference evidence="16" key="2">
    <citation type="submission" date="2016-04" db="EMBL/GenBank/DDBJ databases">
        <authorList>
            <person name="Shah S.A."/>
            <person name="Garrett R.A."/>
        </authorList>
    </citation>
    <scope>NUCLEOTIDE SEQUENCE [LARGE SCALE GENOMIC DNA]</scope>
    <source>
        <strain evidence="16">ATCC 35091 / DSM 1616 / JCM 8930 / NBRC 15331 / P1</strain>
    </source>
</reference>
<dbReference type="RefSeq" id="WP_009988608.1">
    <property type="nucleotide sequence ID" value="NZ_CP011055.2"/>
</dbReference>
<dbReference type="Proteomes" id="UP000282269">
    <property type="component" value="Chromosome"/>
</dbReference>
<dbReference type="Proteomes" id="UP000273194">
    <property type="component" value="Chromosome"/>
</dbReference>
<sequence length="83" mass="9546">MSSRKIIPTKLPVIGNEDILPLLPRVSLSEYDEVMLRCKACNQILPISKALNHQLMHKEKGEDACFIVEMSKPKHIWYSNEII</sequence>
<dbReference type="Proteomes" id="UP000278715">
    <property type="component" value="Chromosome"/>
</dbReference>
<organism evidence="1 14">
    <name type="scientific">Saccharolobus solfataricus</name>
    <name type="common">Sulfolobus solfataricus</name>
    <dbReference type="NCBI Taxonomy" id="2287"/>
    <lineage>
        <taxon>Archaea</taxon>
        <taxon>Thermoproteota</taxon>
        <taxon>Thermoprotei</taxon>
        <taxon>Sulfolobales</taxon>
        <taxon>Sulfolobaceae</taxon>
        <taxon>Saccharolobus</taxon>
    </lineage>
</organism>